<proteinExistence type="predicted"/>
<evidence type="ECO:0000256" key="2">
    <source>
        <dbReference type="ARBA" id="ARBA00022771"/>
    </source>
</evidence>
<dbReference type="GO" id="GO:0005634">
    <property type="term" value="C:nucleus"/>
    <property type="evidence" value="ECO:0007669"/>
    <property type="project" value="TreeGrafter"/>
</dbReference>
<sequence>MEPRKVDIGVLEEKPSWLLHPRFFPSKIGGKPSWLNLQDLPKSSELLCKKCQDPTVFLCQVYAPFEDVEDCFHRTIFIFICKNGNCCSKNNTDNFIVLRCQLPRTNDFYSYQPYEEKDEEFPMDNWTKLCDVCGARGPAHCSRCKKVYYCSRKHQIIDWQKGHKEQCPQLQSGDIVSTNNFKITKAGQSVLFKEWELIVDEEDEEDPNNTDINQEMEKLNKMMQEKKVGSLNNISESELEEYTRTVPNDKVFNKFSKRVARHPEQVLRYDRGGVPLWITSNNDSLVHIPKCEYCNGERQFEFQIMPQLLNFLDVGVELNSIDWGVLAIYTCKASCNKGSAYMLEYMIKQDLSD</sequence>
<evidence type="ECO:0000256" key="4">
    <source>
        <dbReference type="PROSITE-ProRule" id="PRU00134"/>
    </source>
</evidence>
<accession>A0A6J2JR74</accession>
<dbReference type="RefSeq" id="XP_028031783.1">
    <property type="nucleotide sequence ID" value="XM_028175982.1"/>
</dbReference>
<dbReference type="GO" id="GO:0008270">
    <property type="term" value="F:zinc ion binding"/>
    <property type="evidence" value="ECO:0007669"/>
    <property type="project" value="UniProtKB-KW"/>
</dbReference>
<dbReference type="AlphaFoldDB" id="A0A6J2JR74"/>
<dbReference type="Proteomes" id="UP000504629">
    <property type="component" value="Unplaced"/>
</dbReference>
<dbReference type="InterPro" id="IPR002893">
    <property type="entry name" value="Znf_MYND"/>
</dbReference>
<dbReference type="CTD" id="45021"/>
<keyword evidence="6" id="KW-1185">Reference proteome</keyword>
<dbReference type="PROSITE" id="PS50865">
    <property type="entry name" value="ZF_MYND_2"/>
    <property type="match status" value="1"/>
</dbReference>
<dbReference type="Gene3D" id="6.10.140.2220">
    <property type="match status" value="1"/>
</dbReference>
<dbReference type="KEGG" id="bman:114244229"/>
<dbReference type="GO" id="GO:0005737">
    <property type="term" value="C:cytoplasm"/>
    <property type="evidence" value="ECO:0007669"/>
    <property type="project" value="InterPro"/>
</dbReference>
<evidence type="ECO:0000256" key="1">
    <source>
        <dbReference type="ARBA" id="ARBA00022723"/>
    </source>
</evidence>
<dbReference type="InterPro" id="IPR007320">
    <property type="entry name" value="PDCD2_C"/>
</dbReference>
<evidence type="ECO:0000259" key="5">
    <source>
        <dbReference type="PROSITE" id="PS50865"/>
    </source>
</evidence>
<organism evidence="6 7">
    <name type="scientific">Bombyx mandarina</name>
    <name type="common">Wild silk moth</name>
    <name type="synonym">Wild silkworm</name>
    <dbReference type="NCBI Taxonomy" id="7092"/>
    <lineage>
        <taxon>Eukaryota</taxon>
        <taxon>Metazoa</taxon>
        <taxon>Ecdysozoa</taxon>
        <taxon>Arthropoda</taxon>
        <taxon>Hexapoda</taxon>
        <taxon>Insecta</taxon>
        <taxon>Pterygota</taxon>
        <taxon>Neoptera</taxon>
        <taxon>Endopterygota</taxon>
        <taxon>Lepidoptera</taxon>
        <taxon>Glossata</taxon>
        <taxon>Ditrysia</taxon>
        <taxon>Bombycoidea</taxon>
        <taxon>Bombycidae</taxon>
        <taxon>Bombycinae</taxon>
        <taxon>Bombyx</taxon>
    </lineage>
</organism>
<dbReference type="OrthoDB" id="443682at2759"/>
<dbReference type="PROSITE" id="PS01360">
    <property type="entry name" value="ZF_MYND_1"/>
    <property type="match status" value="1"/>
</dbReference>
<evidence type="ECO:0000313" key="7">
    <source>
        <dbReference type="RefSeq" id="XP_028031783.1"/>
    </source>
</evidence>
<dbReference type="GeneID" id="114244229"/>
<feature type="domain" description="MYND-type" evidence="5">
    <location>
        <begin position="130"/>
        <end position="167"/>
    </location>
</feature>
<protein>
    <submittedName>
        <fullName evidence="7">Programmed cell death protein 2</fullName>
    </submittedName>
</protein>
<reference evidence="7" key="1">
    <citation type="submission" date="2025-08" db="UniProtKB">
        <authorList>
            <consortium name="RefSeq"/>
        </authorList>
    </citation>
    <scope>IDENTIFICATION</scope>
    <source>
        <tissue evidence="7">Silk gland</tissue>
    </source>
</reference>
<dbReference type="SUPFAM" id="SSF144232">
    <property type="entry name" value="HIT/MYND zinc finger-like"/>
    <property type="match status" value="1"/>
</dbReference>
<dbReference type="PANTHER" id="PTHR12298:SF4">
    <property type="entry name" value="PROGRAMMED CELL DEATH PROTEIN 2"/>
    <property type="match status" value="1"/>
</dbReference>
<keyword evidence="1" id="KW-0479">Metal-binding</keyword>
<name>A0A6J2JR74_BOMMA</name>
<dbReference type="Pfam" id="PF04194">
    <property type="entry name" value="PDCD2_C"/>
    <property type="match status" value="1"/>
</dbReference>
<gene>
    <name evidence="7" type="primary">LOC114244229</name>
</gene>
<evidence type="ECO:0000313" key="6">
    <source>
        <dbReference type="Proteomes" id="UP000504629"/>
    </source>
</evidence>
<keyword evidence="3" id="KW-0862">Zinc</keyword>
<keyword evidence="2 4" id="KW-0863">Zinc-finger</keyword>
<dbReference type="PANTHER" id="PTHR12298">
    <property type="entry name" value="PCDC2 PROGRAMMED CELL DEATH PROTEIN 2 -RELATED"/>
    <property type="match status" value="1"/>
</dbReference>
<evidence type="ECO:0000256" key="3">
    <source>
        <dbReference type="ARBA" id="ARBA00022833"/>
    </source>
</evidence>
<dbReference type="Pfam" id="PF01753">
    <property type="entry name" value="zf-MYND"/>
    <property type="match status" value="1"/>
</dbReference>